<comment type="caution">
    <text evidence="1">The sequence shown here is derived from an EMBL/GenBank/DDBJ whole genome shotgun (WGS) entry which is preliminary data.</text>
</comment>
<dbReference type="Proteomes" id="UP001428290">
    <property type="component" value="Unassembled WGS sequence"/>
</dbReference>
<keyword evidence="2" id="KW-1185">Reference proteome</keyword>
<reference evidence="1 2" key="1">
    <citation type="submission" date="2024-02" db="EMBL/GenBank/DDBJ databases">
        <title>Herpetosiphon gulosus NBRC 112829.</title>
        <authorList>
            <person name="Ichikawa N."/>
            <person name="Katano-Makiyama Y."/>
            <person name="Hidaka K."/>
        </authorList>
    </citation>
    <scope>NUCLEOTIDE SEQUENCE [LARGE SCALE GENOMIC DNA]</scope>
    <source>
        <strain evidence="1 2">NBRC 112829</strain>
    </source>
</reference>
<organism evidence="1 2">
    <name type="scientific">Herpetosiphon gulosus</name>
    <dbReference type="NCBI Taxonomy" id="1973496"/>
    <lineage>
        <taxon>Bacteria</taxon>
        <taxon>Bacillati</taxon>
        <taxon>Chloroflexota</taxon>
        <taxon>Chloroflexia</taxon>
        <taxon>Herpetosiphonales</taxon>
        <taxon>Herpetosiphonaceae</taxon>
        <taxon>Herpetosiphon</taxon>
    </lineage>
</organism>
<dbReference type="RefSeq" id="WP_345724137.1">
    <property type="nucleotide sequence ID" value="NZ_BAABRU010000019.1"/>
</dbReference>
<accession>A0ABP9X560</accession>
<evidence type="ECO:0000313" key="2">
    <source>
        <dbReference type="Proteomes" id="UP001428290"/>
    </source>
</evidence>
<sequence length="595" mass="65311">MSNPIRTIAQFRDDGLNGDVLANDGVFIARGTTTWTTAGQKSLVVQSQQVFGQPLLIATLGIEVVAKRPDAEWDVFFDTLDAAGAQFEQLKSRLTIVEAQFELLNWLENQPGVAQVRLIDQPRIEIDYDSGLSNSIWVEDPENATLGASNRPSPNTSLASSIEPEPIADRMLPVANTAPIFTNSNRAIILNSLPSGNTVANTSVPNVRAYLQAARFTVEVYQQADARIPLYKQLDQYGVIHTIGHGYYTGVANRYTITTGHLATAAAQSEYRADIDAKNISVDIKDGKTLLNTTIRFYQTYYKGKTFPNSLWSLIHCNSAEETDLSSLLIGKGVKGYVGFDGLIPNDPGWTWGADGPNSLYKIMGKQGFDLGTAFNSIPANQKEIVYNLLTPVVGTTTQHTYLRLAAGSSENLKLSSHGFTNGNFEAGSLLGWSHRTGVWANAFAVPSWAQPNHGLYAGHIGKMIYPPECGTCNPIPMTNELFQYVDLLSSTKFLRFDYAYSTYLPSSGWIEVSLQSPSNGAILATYRLAQYPGSGTRGASDFWYTDIRSSKIDIRTALNQSGFKGQSIRVNFHNIQQNGNAQTFYLDNVRIADF</sequence>
<evidence type="ECO:0000313" key="1">
    <source>
        <dbReference type="EMBL" id="GAA5530538.1"/>
    </source>
</evidence>
<protein>
    <submittedName>
        <fullName evidence="1">Uncharacterized protein</fullName>
    </submittedName>
</protein>
<dbReference type="EMBL" id="BAABRU010000019">
    <property type="protein sequence ID" value="GAA5530538.1"/>
    <property type="molecule type" value="Genomic_DNA"/>
</dbReference>
<proteinExistence type="predicted"/>
<name>A0ABP9X560_9CHLR</name>
<gene>
    <name evidence="1" type="ORF">Hgul01_04357</name>
</gene>